<name>A0AAJ7IRX6_9HYME</name>
<keyword evidence="4" id="KW-0812">Transmembrane</keyword>
<keyword evidence="6" id="KW-1185">Reference proteome</keyword>
<evidence type="ECO:0000256" key="3">
    <source>
        <dbReference type="ARBA" id="ARBA00022679"/>
    </source>
</evidence>
<protein>
    <submittedName>
        <fullName evidence="7">Glycosyltransferase 25 family member-like</fullName>
    </submittedName>
</protein>
<dbReference type="InterPro" id="IPR029044">
    <property type="entry name" value="Nucleotide-diphossugar_trans"/>
</dbReference>
<feature type="transmembrane region" description="Helical" evidence="4">
    <location>
        <begin position="12"/>
        <end position="28"/>
    </location>
</feature>
<keyword evidence="3" id="KW-0808">Transferase</keyword>
<evidence type="ECO:0000256" key="2">
    <source>
        <dbReference type="ARBA" id="ARBA00022676"/>
    </source>
</evidence>
<gene>
    <name evidence="7" type="primary">LOC108621968</name>
</gene>
<dbReference type="InterPro" id="IPR002654">
    <property type="entry name" value="Glyco_trans_25"/>
</dbReference>
<dbReference type="PANTHER" id="PTHR10730:SF53">
    <property type="entry name" value="GLYCOSYLTRANSFERASE 25 FAMILY MEMBER"/>
    <property type="match status" value="1"/>
</dbReference>
<dbReference type="Pfam" id="PF01755">
    <property type="entry name" value="Glyco_transf_25"/>
    <property type="match status" value="1"/>
</dbReference>
<keyword evidence="4" id="KW-0472">Membrane</keyword>
<dbReference type="Proteomes" id="UP000694925">
    <property type="component" value="Unplaced"/>
</dbReference>
<dbReference type="PANTHER" id="PTHR10730">
    <property type="entry name" value="PROCOLLAGEN-LYSINE,2-OXOGLUTARATE 5-DIOXYGENASE/GLYCOSYLTRANSFERASE 25 FAMILY MEMBER"/>
    <property type="match status" value="1"/>
</dbReference>
<evidence type="ECO:0000313" key="6">
    <source>
        <dbReference type="Proteomes" id="UP000694925"/>
    </source>
</evidence>
<evidence type="ECO:0000313" key="7">
    <source>
        <dbReference type="RefSeq" id="XP_017875073.1"/>
    </source>
</evidence>
<feature type="domain" description="Glycosyl transferase family 25" evidence="5">
    <location>
        <begin position="325"/>
        <end position="506"/>
    </location>
</feature>
<comment type="similarity">
    <text evidence="1">Belongs to the glycosyltransferase 25 family.</text>
</comment>
<keyword evidence="4" id="KW-1133">Transmembrane helix</keyword>
<accession>A0AAJ7IRX6</accession>
<evidence type="ECO:0000256" key="1">
    <source>
        <dbReference type="ARBA" id="ARBA00006721"/>
    </source>
</evidence>
<dbReference type="AlphaFoldDB" id="A0AAJ7IRX6"/>
<dbReference type="InterPro" id="IPR050757">
    <property type="entry name" value="Collagen_mod_GT25"/>
</dbReference>
<dbReference type="Gene3D" id="3.90.550.10">
    <property type="entry name" value="Spore Coat Polysaccharide Biosynthesis Protein SpsA, Chain A"/>
    <property type="match status" value="1"/>
</dbReference>
<dbReference type="SUPFAM" id="SSF53448">
    <property type="entry name" value="Nucleotide-diphospho-sugar transferases"/>
    <property type="match status" value="1"/>
</dbReference>
<evidence type="ECO:0000259" key="5">
    <source>
        <dbReference type="Pfam" id="PF01755"/>
    </source>
</evidence>
<proteinExistence type="inferred from homology"/>
<organism evidence="6 7">
    <name type="scientific">Ceratina calcarata</name>
    <dbReference type="NCBI Taxonomy" id="156304"/>
    <lineage>
        <taxon>Eukaryota</taxon>
        <taxon>Metazoa</taxon>
        <taxon>Ecdysozoa</taxon>
        <taxon>Arthropoda</taxon>
        <taxon>Hexapoda</taxon>
        <taxon>Insecta</taxon>
        <taxon>Pterygota</taxon>
        <taxon>Neoptera</taxon>
        <taxon>Endopterygota</taxon>
        <taxon>Hymenoptera</taxon>
        <taxon>Apocrita</taxon>
        <taxon>Aculeata</taxon>
        <taxon>Apoidea</taxon>
        <taxon>Anthophila</taxon>
        <taxon>Apidae</taxon>
        <taxon>Ceratina</taxon>
        <taxon>Zadontomerus</taxon>
    </lineage>
</organism>
<dbReference type="GeneID" id="108621968"/>
<dbReference type="GO" id="GO:0050211">
    <property type="term" value="F:procollagen galactosyltransferase activity"/>
    <property type="evidence" value="ECO:0007669"/>
    <property type="project" value="TreeGrafter"/>
</dbReference>
<keyword evidence="2" id="KW-0328">Glycosyltransferase</keyword>
<sequence length="573" mass="66906">MILRRSRTEMKLLRFVYIFAALFILISGDEYKKPTVLITILVRNKAHTLPYFLTFLEQLHYPKDRMHLWIRSDNNIDNSVEILTTWLKNQADEYHGIDVNLDETISKDKFEISQWSRQRFLHVINLREQALNAGGNMWADFVWMLDADVFLTNPNTLNELIVKNQTVVAPMLKSDGLYSNFWAGMTNDYYYLRTEKYEPIFYREEKGCFNVPMIHSAVLIDLRRRASDFLTYDPNNLKAYDGPTDDIITFAVGANMSDISLFICNDHFYGFVTVPLEETETIADDEQRLINIKTEILSNSNYLPLSTYLEQFVQYPEKDTLGVDHIYMINLLRRPERRDRMHKLFRELGIRAETIDAIDGRALNSSIIKELGIEMMPEYADPYHDRPMTMGEIGCFLSHYNIWSKVIENGFESVIVLEDDVRFEPYFRQKIKYILAELDDLQVQWDLIYLGRKILAGNSEAVVYGSKYLVRPSYSYWTLGYILSGNGAKKLVGAMPLKHLIPVDEYLPILADVHPREDWKIYYPKRNLMLLSASPLLIYPTHYTGEQGYISDTENSTIILNNQSTFKSKREDL</sequence>
<evidence type="ECO:0000256" key="4">
    <source>
        <dbReference type="SAM" id="Phobius"/>
    </source>
</evidence>
<dbReference type="CDD" id="cd06532">
    <property type="entry name" value="Glyco_transf_25"/>
    <property type="match status" value="1"/>
</dbReference>
<dbReference type="RefSeq" id="XP_017875073.1">
    <property type="nucleotide sequence ID" value="XM_018019584.2"/>
</dbReference>
<dbReference type="KEGG" id="ccal:108621968"/>
<reference evidence="7" key="1">
    <citation type="submission" date="2025-08" db="UniProtKB">
        <authorList>
            <consortium name="RefSeq"/>
        </authorList>
    </citation>
    <scope>IDENTIFICATION</scope>
    <source>
        <tissue evidence="7">Whole body</tissue>
    </source>
</reference>